<evidence type="ECO:0000256" key="2">
    <source>
        <dbReference type="ARBA" id="ARBA00006228"/>
    </source>
</evidence>
<dbReference type="AlphaFoldDB" id="A0A095XTJ4"/>
<proteinExistence type="inferred from homology"/>
<dbReference type="PIRSF" id="PIRSF019239">
    <property type="entry name" value="MrpE"/>
    <property type="match status" value="1"/>
</dbReference>
<evidence type="ECO:0000256" key="6">
    <source>
        <dbReference type="ARBA" id="ARBA00023136"/>
    </source>
</evidence>
<dbReference type="GO" id="GO:0005886">
    <property type="term" value="C:plasma membrane"/>
    <property type="evidence" value="ECO:0007669"/>
    <property type="project" value="UniProtKB-SubCell"/>
</dbReference>
<dbReference type="PANTHER" id="PTHR34584">
    <property type="entry name" value="NA(+)/H(+) ANTIPORTER SUBUNIT E1"/>
    <property type="match status" value="1"/>
</dbReference>
<keyword evidence="3" id="KW-1003">Cell membrane</keyword>
<dbReference type="STRING" id="1265313.HRUBRA_02419"/>
<comment type="similarity">
    <text evidence="2">Belongs to the CPA3 antiporters (TC 2.A.63) subunit E family.</text>
</comment>
<comment type="caution">
    <text evidence="7">The sequence shown here is derived from an EMBL/GenBank/DDBJ whole genome shotgun (WGS) entry which is preliminary data.</text>
</comment>
<dbReference type="EMBL" id="AUVB01000077">
    <property type="protein sequence ID" value="KGE02981.1"/>
    <property type="molecule type" value="Genomic_DNA"/>
</dbReference>
<keyword evidence="5" id="KW-1133">Transmembrane helix</keyword>
<keyword evidence="8" id="KW-1185">Reference proteome</keyword>
<name>A0A095XTJ4_9GAMM</name>
<dbReference type="InterPro" id="IPR002758">
    <property type="entry name" value="Cation_antiport_E"/>
</dbReference>
<keyword evidence="4" id="KW-0812">Transmembrane</keyword>
<evidence type="ECO:0000313" key="7">
    <source>
        <dbReference type="EMBL" id="KGE02981.1"/>
    </source>
</evidence>
<keyword evidence="6" id="KW-0472">Membrane</keyword>
<evidence type="ECO:0000313" key="8">
    <source>
        <dbReference type="Proteomes" id="UP000029640"/>
    </source>
</evidence>
<dbReference type="Proteomes" id="UP000029640">
    <property type="component" value="Unassembled WGS sequence"/>
</dbReference>
<evidence type="ECO:0000256" key="1">
    <source>
        <dbReference type="ARBA" id="ARBA00004651"/>
    </source>
</evidence>
<protein>
    <submittedName>
        <fullName evidence="7">Na(+) H(+) antiporter subunit E</fullName>
    </submittedName>
</protein>
<sequence>MLLFALWLALSATLSPGHLVLGALLSGLIAWVNPVMKPQRRLSLLAALAYQPWLLGRILKSGLHVSRLILTPSLPIAPRLVRQRTGLSSDGELVALGNSITLTPGTVSIDVCPGEVLVHVIDEASADDLVSGRLERRIRGVFNTPEGPR</sequence>
<dbReference type="Pfam" id="PF01899">
    <property type="entry name" value="MNHE"/>
    <property type="match status" value="1"/>
</dbReference>
<evidence type="ECO:0000256" key="3">
    <source>
        <dbReference type="ARBA" id="ARBA00022475"/>
    </source>
</evidence>
<organism evidence="7 8">
    <name type="scientific">Pseudohaliea rubra DSM 19751</name>
    <dbReference type="NCBI Taxonomy" id="1265313"/>
    <lineage>
        <taxon>Bacteria</taxon>
        <taxon>Pseudomonadati</taxon>
        <taxon>Pseudomonadota</taxon>
        <taxon>Gammaproteobacteria</taxon>
        <taxon>Cellvibrionales</taxon>
        <taxon>Halieaceae</taxon>
        <taxon>Pseudohaliea</taxon>
    </lineage>
</organism>
<gene>
    <name evidence="7" type="ORF">HRUBRA_02419</name>
</gene>
<evidence type="ECO:0000256" key="4">
    <source>
        <dbReference type="ARBA" id="ARBA00022692"/>
    </source>
</evidence>
<dbReference type="HOGENOM" id="CLU_086615_2_2_6"/>
<dbReference type="PANTHER" id="PTHR34584:SF1">
    <property type="entry name" value="NA(+)_H(+) ANTIPORTER SUBUNIT E1"/>
    <property type="match status" value="1"/>
</dbReference>
<evidence type="ECO:0000256" key="5">
    <source>
        <dbReference type="ARBA" id="ARBA00022989"/>
    </source>
</evidence>
<reference evidence="7 8" key="1">
    <citation type="journal article" date="2014" name="Genome Announc.">
        <title>Genome Sequence of Gammaproteobacterial Pseudohaliea rubra Type Strain DSM 19751, Isolated from Coastal Seawater of the Mediterranean Sea.</title>
        <authorList>
            <person name="Spring S."/>
            <person name="Fiebig A."/>
            <person name="Riedel T."/>
            <person name="Goker M."/>
            <person name="Klenk H.P."/>
        </authorList>
    </citation>
    <scope>NUCLEOTIDE SEQUENCE [LARGE SCALE GENOMIC DNA]</scope>
    <source>
        <strain evidence="7 8">DSM 19751</strain>
    </source>
</reference>
<dbReference type="GO" id="GO:0008324">
    <property type="term" value="F:monoatomic cation transmembrane transporter activity"/>
    <property type="evidence" value="ECO:0007669"/>
    <property type="project" value="InterPro"/>
</dbReference>
<dbReference type="eggNOG" id="COG1863">
    <property type="taxonomic scope" value="Bacteria"/>
</dbReference>
<comment type="subcellular location">
    <subcellularLocation>
        <location evidence="1">Cell membrane</location>
        <topology evidence="1">Multi-pass membrane protein</topology>
    </subcellularLocation>
</comment>
<accession>A0A095XTJ4</accession>